<keyword evidence="1" id="KW-0472">Membrane</keyword>
<gene>
    <name evidence="2" type="ORF">H3N35_26460</name>
</gene>
<dbReference type="EMBL" id="CP059693">
    <property type="protein sequence ID" value="WDE14698.1"/>
    <property type="molecule type" value="Genomic_DNA"/>
</dbReference>
<reference evidence="2 3" key="1">
    <citation type="journal article" date="2022" name="Mar. Drugs">
        <title>Bioassay-Guided Fractionation Leads to the Detection of Cholic Acid Generated by the Rare Thalassomonas sp.</title>
        <authorList>
            <person name="Pheiffer F."/>
            <person name="Schneider Y.K."/>
            <person name="Hansen E.H."/>
            <person name="Andersen J.H."/>
            <person name="Isaksson J."/>
            <person name="Busche T."/>
            <person name="R C."/>
            <person name="Kalinowski J."/>
            <person name="Zyl L.V."/>
            <person name="Trindade M."/>
        </authorList>
    </citation>
    <scope>NUCLEOTIDE SEQUENCE [LARGE SCALE GENOMIC DNA]</scope>
    <source>
        <strain evidence="2 3">A5K-61T</strain>
    </source>
</reference>
<sequence>MNKSVITNLLALLCTLGGYFLSHAILFTVGIFALSGAITNWLAVHMLFEKVPGLYGSGVIPARFEDFKRGIRELMMEQFFTEENIDRFLSDSSGKANTLDLAPVIEKVDLSPAFDNLVSVIESSSFGGMLAMVGGSEAIQPLKEPFIEKMKASIGEISQSEEFNNLLRDELEQPSVIAGMRDKVSDIIEKRLNELTPQLVKEIIQTMIREHLGWLVVWGGVFGGVIGLIAAVTKTF</sequence>
<feature type="transmembrane region" description="Helical" evidence="1">
    <location>
        <begin position="212"/>
        <end position="232"/>
    </location>
</feature>
<organism evidence="2 3">
    <name type="scientific">Thalassomonas haliotis</name>
    <dbReference type="NCBI Taxonomy" id="485448"/>
    <lineage>
        <taxon>Bacteria</taxon>
        <taxon>Pseudomonadati</taxon>
        <taxon>Pseudomonadota</taxon>
        <taxon>Gammaproteobacteria</taxon>
        <taxon>Alteromonadales</taxon>
        <taxon>Colwelliaceae</taxon>
        <taxon>Thalassomonas</taxon>
    </lineage>
</organism>
<evidence type="ECO:0000313" key="3">
    <source>
        <dbReference type="Proteomes" id="UP001215231"/>
    </source>
</evidence>
<dbReference type="Proteomes" id="UP001215231">
    <property type="component" value="Chromosome"/>
</dbReference>
<accession>A0ABY7VNI8</accession>
<keyword evidence="1" id="KW-1133">Transmembrane helix</keyword>
<dbReference type="RefSeq" id="WP_274051857.1">
    <property type="nucleotide sequence ID" value="NZ_CP059693.1"/>
</dbReference>
<dbReference type="PANTHER" id="PTHR38568:SF1">
    <property type="entry name" value="DUF445 DOMAIN-CONTAINING PROTEIN"/>
    <property type="match status" value="1"/>
</dbReference>
<protein>
    <submittedName>
        <fullName evidence="2">DUF445 domain-containing protein</fullName>
    </submittedName>
</protein>
<proteinExistence type="predicted"/>
<evidence type="ECO:0000313" key="2">
    <source>
        <dbReference type="EMBL" id="WDE14698.1"/>
    </source>
</evidence>
<evidence type="ECO:0000256" key="1">
    <source>
        <dbReference type="SAM" id="Phobius"/>
    </source>
</evidence>
<feature type="transmembrane region" description="Helical" evidence="1">
    <location>
        <begin position="20"/>
        <end position="44"/>
    </location>
</feature>
<dbReference type="PANTHER" id="PTHR38568">
    <property type="entry name" value="DUF445 DOMAIN-CONTAINING PROTEIN-RELATED"/>
    <property type="match status" value="1"/>
</dbReference>
<keyword evidence="3" id="KW-1185">Reference proteome</keyword>
<keyword evidence="1" id="KW-0812">Transmembrane</keyword>
<name>A0ABY7VNI8_9GAMM</name>